<keyword evidence="1" id="KW-1133">Transmembrane helix</keyword>
<dbReference type="InterPro" id="IPR058911">
    <property type="entry name" value="DUF8186_C"/>
</dbReference>
<feature type="transmembrane region" description="Helical" evidence="1">
    <location>
        <begin position="674"/>
        <end position="696"/>
    </location>
</feature>
<name>U1PNX7_9EURY</name>
<evidence type="ECO:0000313" key="4">
    <source>
        <dbReference type="Proteomes" id="UP000030710"/>
    </source>
</evidence>
<sequence length="713" mass="80092">MKYQKLGLLVVILCFTLSFGFPTVSAEPISEWVNETKTDPTYSQITEPKRYFSGDYEIRRSGDFVVDSDIHINDVNTDPANFTIDALSAAKDNPYAVYDVQFSKYPSEVSTWNQINSNQYRDLSRYTTVAPGRTIETAESGRYVKDAVVGFHSITPSVYVHTTVSTESNSFVETVKELNLGVEFDEVEHRVGSEASVNAIVDYRLDIPEDNKREFRWIEYDVETADITRTIIRSTSCRSESVCILDSTQRDDENPQFRSVEFPEPGRNDIIATAEVYVEIEKITRTRDEECETVDADRVCSYTPWKVVDIDILTDEVETTTSRELIVESPSITVEKAVFPSGAEEFYITDLDPDEWKYMSYVSTGERDTQRALSSSWQYFSSRDARWDTSCEIGEGFSLSVNNCLLWSGDISTGTSNVNPVESDIRPLWVHAFPQKTLLQNDQSIGTVIRDIPEETEKDAPVLQSHPTCKSGFCSWIFIDNVLNTQSNTNSKTYTTPREIVIRRAPQYSGSVFTTGKINREITDAIEVTGLVPTATTHQSFTRVQPVVKTQINAKSVIDPTMSSEERTRASRRLGVSQVSEDETILQISLFEAESDRPISLSGRNETVVVDAFNTDYSSEVTLDGTGRGVTVVPYDSYEIRYNAQPWYTLQDSQTAYLSAEASTDGSQVERSSLLSQLIGLVGVFGTVIVASLFVVRAMGLQVTLRELTRLLR</sequence>
<keyword evidence="1" id="KW-0812">Transmembrane</keyword>
<dbReference type="eggNOG" id="arCOG06162">
    <property type="taxonomic scope" value="Archaea"/>
</dbReference>
<dbReference type="Proteomes" id="UP000030710">
    <property type="component" value="Unassembled WGS sequence"/>
</dbReference>
<evidence type="ECO:0000256" key="1">
    <source>
        <dbReference type="SAM" id="Phobius"/>
    </source>
</evidence>
<feature type="domain" description="DUF8186" evidence="2">
    <location>
        <begin position="575"/>
        <end position="663"/>
    </location>
</feature>
<organism evidence="3 4">
    <name type="scientific">Haloquadratum walsbyi J07HQW2</name>
    <dbReference type="NCBI Taxonomy" id="1238425"/>
    <lineage>
        <taxon>Archaea</taxon>
        <taxon>Methanobacteriati</taxon>
        <taxon>Methanobacteriota</taxon>
        <taxon>Stenosarchaea group</taxon>
        <taxon>Halobacteria</taxon>
        <taxon>Halobacteriales</taxon>
        <taxon>Haloferacaceae</taxon>
        <taxon>Haloquadratum</taxon>
    </lineage>
</organism>
<evidence type="ECO:0000313" key="3">
    <source>
        <dbReference type="EMBL" id="ERG93986.1"/>
    </source>
</evidence>
<dbReference type="HOGENOM" id="CLU_387157_0_0_2"/>
<dbReference type="AlphaFoldDB" id="U1PNX7"/>
<dbReference type="EMBL" id="KE356561">
    <property type="protein sequence ID" value="ERG93986.1"/>
    <property type="molecule type" value="Genomic_DNA"/>
</dbReference>
<dbReference type="STRING" id="1238425.J07HQW2_00420"/>
<protein>
    <recommendedName>
        <fullName evidence="2">DUF8186 domain-containing protein</fullName>
    </recommendedName>
</protein>
<reference evidence="3 4" key="1">
    <citation type="journal article" date="2013" name="PLoS ONE">
        <title>Assembly-driven community genomics of a hypersaline microbial ecosystem.</title>
        <authorList>
            <person name="Podell S."/>
            <person name="Ugalde J.A."/>
            <person name="Narasingarao P."/>
            <person name="Banfield J.F."/>
            <person name="Heidelberg K.B."/>
            <person name="Allen E.E."/>
        </authorList>
    </citation>
    <scope>NUCLEOTIDE SEQUENCE [LARGE SCALE GENOMIC DNA]</scope>
    <source>
        <strain evidence="4">J07HQW2</strain>
    </source>
</reference>
<evidence type="ECO:0000259" key="2">
    <source>
        <dbReference type="Pfam" id="PF26591"/>
    </source>
</evidence>
<dbReference type="Pfam" id="PF26591">
    <property type="entry name" value="DUF8186_C"/>
    <property type="match status" value="1"/>
</dbReference>
<keyword evidence="1" id="KW-0472">Membrane</keyword>
<gene>
    <name evidence="3" type="ORF">J07HQW2_00420</name>
</gene>
<proteinExistence type="predicted"/>
<accession>U1PNX7</accession>